<dbReference type="AlphaFoldDB" id="A0A9W3JIS7"/>
<reference evidence="1 2" key="1">
    <citation type="submission" date="2012-08" db="EMBL/GenBank/DDBJ databases">
        <authorList>
            <person name="Doggett N."/>
            <person name="Teshima H."/>
            <person name="Bruce D."/>
            <person name="Detter J.C."/>
            <person name="Johnson S.L."/>
            <person name="Han C."/>
        </authorList>
    </citation>
    <scope>NUCLEOTIDE SEQUENCE [LARGE SCALE GENOMIC DNA]</scope>
    <source>
        <strain evidence="1 2">HD-771</strain>
    </source>
</reference>
<sequence length="141" mass="16566">MSNQNTIFHNELIGLISIMSILRYQKKISLGKSMLIYPFYAHKNTLNVLKRKNIKIRSIEELIVKYPSNFSNFNERFYSLLPVTINSIIILNRMKLINIRNGYLYLNEENSFDLMNDGLGKRVKDIVQASEKLNDILKYKC</sequence>
<evidence type="ECO:0000313" key="2">
    <source>
        <dbReference type="Proteomes" id="UP000005259"/>
    </source>
</evidence>
<dbReference type="KEGG" id="bti:BTG_19640"/>
<protein>
    <submittedName>
        <fullName evidence="1">Uncharacterized protein</fullName>
    </submittedName>
</protein>
<gene>
    <name evidence="1" type="ORF">BTG_19640</name>
</gene>
<name>A0A9W3JIS7_BACTU</name>
<dbReference type="InterPro" id="IPR045390">
    <property type="entry name" value="ABC-3C_MC3"/>
</dbReference>
<dbReference type="EMBL" id="CP003752">
    <property type="protein sequence ID" value="AFQ17347.1"/>
    <property type="molecule type" value="Genomic_DNA"/>
</dbReference>
<accession>A0A9W3JIS7</accession>
<proteinExistence type="predicted"/>
<dbReference type="Pfam" id="PF20131">
    <property type="entry name" value="MC3"/>
    <property type="match status" value="1"/>
</dbReference>
<organism evidence="1 2">
    <name type="scientific">Bacillus thuringiensis HD-771</name>
    <dbReference type="NCBI Taxonomy" id="1218175"/>
    <lineage>
        <taxon>Bacteria</taxon>
        <taxon>Bacillati</taxon>
        <taxon>Bacillota</taxon>
        <taxon>Bacilli</taxon>
        <taxon>Bacillales</taxon>
        <taxon>Bacillaceae</taxon>
        <taxon>Bacillus</taxon>
        <taxon>Bacillus cereus group</taxon>
    </lineage>
</organism>
<dbReference type="Proteomes" id="UP000005259">
    <property type="component" value="Chromosome"/>
</dbReference>
<dbReference type="RefSeq" id="WP_000070821.1">
    <property type="nucleotide sequence ID" value="NC_018500.1"/>
</dbReference>
<evidence type="ECO:0000313" key="1">
    <source>
        <dbReference type="EMBL" id="AFQ17347.1"/>
    </source>
</evidence>